<dbReference type="GO" id="GO:0008270">
    <property type="term" value="F:zinc ion binding"/>
    <property type="evidence" value="ECO:0007669"/>
    <property type="project" value="TreeGrafter"/>
</dbReference>
<dbReference type="PANTHER" id="PTHR23075:SF0">
    <property type="entry name" value="ATPASE FAMILY AAA DOMAIN-CONTAINING PROTEIN 3"/>
    <property type="match status" value="1"/>
</dbReference>
<feature type="compositionally biased region" description="Acidic residues" evidence="8">
    <location>
        <begin position="666"/>
        <end position="681"/>
    </location>
</feature>
<dbReference type="InterPro" id="IPR025279">
    <property type="entry name" value="NST1"/>
</dbReference>
<feature type="region of interest" description="Disordered" evidence="8">
    <location>
        <begin position="214"/>
        <end position="424"/>
    </location>
</feature>
<name>A0A854QIB8_CRYNE</name>
<feature type="region of interest" description="Disordered" evidence="8">
    <location>
        <begin position="1035"/>
        <end position="1117"/>
    </location>
</feature>
<evidence type="ECO:0000256" key="4">
    <source>
        <dbReference type="ARBA" id="ARBA00022490"/>
    </source>
</evidence>
<feature type="compositionally biased region" description="Basic and acidic residues" evidence="8">
    <location>
        <begin position="940"/>
        <end position="957"/>
    </location>
</feature>
<evidence type="ECO:0000256" key="5">
    <source>
        <dbReference type="ARBA" id="ARBA00023016"/>
    </source>
</evidence>
<feature type="compositionally biased region" description="Pro residues" evidence="8">
    <location>
        <begin position="331"/>
        <end position="349"/>
    </location>
</feature>
<feature type="compositionally biased region" description="Low complexity" evidence="8">
    <location>
        <begin position="26"/>
        <end position="45"/>
    </location>
</feature>
<feature type="compositionally biased region" description="Pro residues" evidence="8">
    <location>
        <begin position="308"/>
        <end position="321"/>
    </location>
</feature>
<feature type="compositionally biased region" description="Polar residues" evidence="8">
    <location>
        <begin position="1209"/>
        <end position="1220"/>
    </location>
</feature>
<evidence type="ECO:0000256" key="2">
    <source>
        <dbReference type="ARBA" id="ARBA00007112"/>
    </source>
</evidence>
<feature type="region of interest" description="Disordered" evidence="8">
    <location>
        <begin position="531"/>
        <end position="618"/>
    </location>
</feature>
<feature type="compositionally biased region" description="Pro residues" evidence="8">
    <location>
        <begin position="1154"/>
        <end position="1165"/>
    </location>
</feature>
<evidence type="ECO:0000313" key="9">
    <source>
        <dbReference type="EMBL" id="OXG22417.1"/>
    </source>
</evidence>
<dbReference type="GO" id="GO:0007005">
    <property type="term" value="P:mitochondrion organization"/>
    <property type="evidence" value="ECO:0007669"/>
    <property type="project" value="TreeGrafter"/>
</dbReference>
<feature type="compositionally biased region" description="Basic and acidic residues" evidence="8">
    <location>
        <begin position="531"/>
        <end position="541"/>
    </location>
</feature>
<comment type="subcellular location">
    <subcellularLocation>
        <location evidence="1 7">Cytoplasm</location>
    </subcellularLocation>
</comment>
<feature type="region of interest" description="Disordered" evidence="8">
    <location>
        <begin position="727"/>
        <end position="1022"/>
    </location>
</feature>
<feature type="compositionally biased region" description="Pro residues" evidence="8">
    <location>
        <begin position="46"/>
        <end position="59"/>
    </location>
</feature>
<feature type="compositionally biased region" description="Acidic residues" evidence="8">
    <location>
        <begin position="542"/>
        <end position="583"/>
    </location>
</feature>
<feature type="compositionally biased region" description="Low complexity" evidence="8">
    <location>
        <begin position="930"/>
        <end position="939"/>
    </location>
</feature>
<comment type="function">
    <text evidence="7">May act as a negative regulator of salt tolerance.</text>
</comment>
<keyword evidence="6 7" id="KW-0175">Coiled coil</keyword>
<evidence type="ECO:0000256" key="8">
    <source>
        <dbReference type="SAM" id="MobiDB-lite"/>
    </source>
</evidence>
<keyword evidence="5 7" id="KW-0346">Stress response</keyword>
<feature type="compositionally biased region" description="Pro residues" evidence="8">
    <location>
        <begin position="286"/>
        <end position="300"/>
    </location>
</feature>
<feature type="region of interest" description="Disordered" evidence="8">
    <location>
        <begin position="1"/>
        <end position="62"/>
    </location>
</feature>
<feature type="region of interest" description="Disordered" evidence="8">
    <location>
        <begin position="1141"/>
        <end position="1283"/>
    </location>
</feature>
<dbReference type="OrthoDB" id="21629at2759"/>
<feature type="compositionally biased region" description="Polar residues" evidence="8">
    <location>
        <begin position="1"/>
        <end position="12"/>
    </location>
</feature>
<dbReference type="Pfam" id="PF13945">
    <property type="entry name" value="NST1"/>
    <property type="match status" value="1"/>
</dbReference>
<feature type="compositionally biased region" description="Basic residues" evidence="8">
    <location>
        <begin position="16"/>
        <end position="25"/>
    </location>
</feature>
<comment type="similarity">
    <text evidence="2 7">Belongs to the NST1 family.</text>
</comment>
<evidence type="ECO:0000256" key="3">
    <source>
        <dbReference type="ARBA" id="ARBA00020733"/>
    </source>
</evidence>
<evidence type="ECO:0000256" key="1">
    <source>
        <dbReference type="ARBA" id="ARBA00004496"/>
    </source>
</evidence>
<feature type="compositionally biased region" description="Basic and acidic residues" evidence="8">
    <location>
        <begin position="727"/>
        <end position="750"/>
    </location>
</feature>
<reference evidence="9 10" key="1">
    <citation type="submission" date="2017-06" db="EMBL/GenBank/DDBJ databases">
        <title>Global population genomics of the pathogenic fungus Cryptococcus neoformans var. grubii.</title>
        <authorList>
            <person name="Cuomo C."/>
            <person name="Litvintseva A."/>
            <person name="Chen Y."/>
            <person name="Young S."/>
            <person name="Zeng Q."/>
            <person name="Chapman S."/>
            <person name="Gujja S."/>
            <person name="Saif S."/>
            <person name="Birren B."/>
        </authorList>
    </citation>
    <scope>NUCLEOTIDE SEQUENCE [LARGE SCALE GENOMIC DNA]</scope>
    <source>
        <strain evidence="9 10">Tu259-1</strain>
    </source>
</reference>
<dbReference type="GO" id="GO:0005739">
    <property type="term" value="C:mitochondrion"/>
    <property type="evidence" value="ECO:0007669"/>
    <property type="project" value="TreeGrafter"/>
</dbReference>
<keyword evidence="4 7" id="KW-0963">Cytoplasm</keyword>
<feature type="compositionally biased region" description="Polar residues" evidence="8">
    <location>
        <begin position="1179"/>
        <end position="1188"/>
    </location>
</feature>
<sequence length="1353" mass="146868">MSSKSQQPPTGLSKSAAKKRAKKAAKQSQNPQPQSAPQTSSQTPASVPPLPPSSVPDPLDPAFFNFPGPGSYPIDVQYDDTAYYDQVDVPLNQGNFPGSYSIDYNLSLQNGSQLAGLSAPFNITHDDLISAANELYKRMADPEFGSDDAYWSSLPPHIRQFIRDAVPFTGSISQSTPGTTSSQRTMYQMAQQIVQAASQGMGLGHGMSANLMPGINANARPFPSPQQTIGEEFGFHRHPDTREEEYDDEEEIEEDHGHPAANGDAPKKKNKKKKKKGANTATLPAPGEPPAPLPPLPPPSTLSKIPRAPAPVPQPQPPTHQPQPLSQQPPSLNPPPPPAPASAPTPTPPSSRAAGKQPMGTNPPANPPARSARAAGKAPASAAPPHNAHAGHSHNHPPTAKAAPKGKSPATAPPAKIWTQSSAEDRENIRVFWLGLSEAERRDLLRIEKDAVLKKMKEQHRHSCGCAVCGRKKVNIEMELDQLYEQYYDELRSYAAEQRVAANGLRPPPNGAGPFPGSVEVDASGTVTQYDHRAPELHDHDPDDLDGEESEEYDDDDDYADDDELDDDDIGTDEADIGDEIDEPPPPPPITHRQQPRRPPVKAPPRSEGGDDFLSFGSNLATIKGGILTIADDMLKNDGTKFLEMMEQLAIRRSVREEQNLRDMQEETDEEEEEEDDDESRDEPMTEKERAEEGKRMFQIFAARMFEQRVLQAYRERVAKQREEQLLRELEEEEDSKRAKEEKKAKEAQKKKDKKKAQKQKAEEERLAREAALEEEKRQAKLRKEEAERERIRRQEEERVRREAVKRAAQEEAQRQALERKRRQQEEKEREEEAAKKKREREEKAKKEREAREKELKEKERKERETRAAKEKAEKERMAKETLEKAERDRMAKEAKEKAEKNRQERLEASRMEKARKEEAARKEREAAEQAKIIAAQQAQRERAAKAEKNIADKSAAERVSAARVVPVTATAPTLATLGLKSPSKGSTPQSGPPVPQLSPVKGAARPIANATPVRPMQKTPTAYYSQPVPPVGVASFPRMPLGQSFGPPGLRPTYPAGSPAYSPPHANGSSISPNPPPRGFTDPSPPGFDHSLRTAPIGVGFPPVKPSGRIPSMADDAFSPTAPIGVPVARSVSSAGEIGSFISGSITPDDYRPTPPAPIAPPNLGPIGRPSVSDGQAAGSNALRSSSPPQPDRVLGSAALGADDEIVQPQQRRPTTSWDMPTAAPGSGRWSASPSIWGSGDPTPASGWGAPGSMPTVGERPGPPPGLSLSPGAGVNVLGQRQPSFGGIGSPFGGAGAVGGVIGGGMGVTAGNGLVQGHVSGGGYSQGLFSPQQQQQQQLQLQLQLQQQQQQQ</sequence>
<feature type="compositionally biased region" description="Low complexity" evidence="8">
    <location>
        <begin position="368"/>
        <end position="388"/>
    </location>
</feature>
<feature type="compositionally biased region" description="Acidic residues" evidence="8">
    <location>
        <begin position="242"/>
        <end position="254"/>
    </location>
</feature>
<feature type="region of interest" description="Disordered" evidence="8">
    <location>
        <begin position="652"/>
        <end position="694"/>
    </location>
</feature>
<feature type="compositionally biased region" description="Pro residues" evidence="8">
    <location>
        <begin position="1074"/>
        <end position="1087"/>
    </location>
</feature>
<evidence type="ECO:0000256" key="6">
    <source>
        <dbReference type="ARBA" id="ARBA00023054"/>
    </source>
</evidence>
<feature type="compositionally biased region" description="Basic and acidic residues" evidence="8">
    <location>
        <begin position="682"/>
        <end position="694"/>
    </location>
</feature>
<feature type="compositionally biased region" description="Basic and acidic residues" evidence="8">
    <location>
        <begin position="654"/>
        <end position="665"/>
    </location>
</feature>
<dbReference type="EMBL" id="AMKT01000040">
    <property type="protein sequence ID" value="OXG22417.1"/>
    <property type="molecule type" value="Genomic_DNA"/>
</dbReference>
<feature type="compositionally biased region" description="Low complexity" evidence="8">
    <location>
        <begin position="958"/>
        <end position="978"/>
    </location>
</feature>
<comment type="caution">
    <text evidence="9">The sequence shown here is derived from an EMBL/GenBank/DDBJ whole genome shotgun (WGS) entry which is preliminary data.</text>
</comment>
<proteinExistence type="inferred from homology"/>
<dbReference type="PANTHER" id="PTHR23075">
    <property type="entry name" value="PUTATIVE ATP-ASE"/>
    <property type="match status" value="1"/>
</dbReference>
<gene>
    <name evidence="9" type="ORF">C361_03078</name>
</gene>
<dbReference type="Proteomes" id="UP000199727">
    <property type="component" value="Unassembled WGS sequence"/>
</dbReference>
<feature type="compositionally biased region" description="Basic residues" evidence="8">
    <location>
        <begin position="268"/>
        <end position="277"/>
    </location>
</feature>
<protein>
    <recommendedName>
        <fullName evidence="3 7">Stress response protein NST1</fullName>
    </recommendedName>
</protein>
<accession>A0A854QIB8</accession>
<evidence type="ECO:0000256" key="7">
    <source>
        <dbReference type="RuleBase" id="RU049441"/>
    </source>
</evidence>
<feature type="region of interest" description="Disordered" evidence="8">
    <location>
        <begin position="503"/>
        <end position="522"/>
    </location>
</feature>
<organism evidence="9 10">
    <name type="scientific">Cryptococcus neoformans Tu259-1</name>
    <dbReference type="NCBI Taxonomy" id="1230072"/>
    <lineage>
        <taxon>Eukaryota</taxon>
        <taxon>Fungi</taxon>
        <taxon>Dikarya</taxon>
        <taxon>Basidiomycota</taxon>
        <taxon>Agaricomycotina</taxon>
        <taxon>Tremellomycetes</taxon>
        <taxon>Tremellales</taxon>
        <taxon>Cryptococcaceae</taxon>
        <taxon>Cryptococcus</taxon>
        <taxon>Cryptococcus neoformans species complex</taxon>
    </lineage>
</organism>
<evidence type="ECO:0000313" key="10">
    <source>
        <dbReference type="Proteomes" id="UP000199727"/>
    </source>
</evidence>
<feature type="compositionally biased region" description="Basic and acidic residues" evidence="8">
    <location>
        <begin position="760"/>
        <end position="929"/>
    </location>
</feature>